<proteinExistence type="predicted"/>
<reference evidence="2" key="1">
    <citation type="submission" date="2022-06" db="EMBL/GenBank/DDBJ databases">
        <title>New cyanobacteria of genus Symplocastrum in benthos of Lake Baikal.</title>
        <authorList>
            <person name="Sorokovikova E."/>
            <person name="Tikhonova I."/>
            <person name="Krasnopeev A."/>
            <person name="Evseev P."/>
            <person name="Gladkikh A."/>
            <person name="Belykh O."/>
        </authorList>
    </citation>
    <scope>NUCLEOTIDE SEQUENCE</scope>
    <source>
        <strain evidence="2">BBK-W-15</strain>
    </source>
</reference>
<feature type="transmembrane region" description="Helical" evidence="1">
    <location>
        <begin position="6"/>
        <end position="24"/>
    </location>
</feature>
<dbReference type="AlphaFoldDB" id="A0AAE3GW53"/>
<evidence type="ECO:0000313" key="3">
    <source>
        <dbReference type="Proteomes" id="UP001204953"/>
    </source>
</evidence>
<comment type="caution">
    <text evidence="2">The sequence shown here is derived from an EMBL/GenBank/DDBJ whole genome shotgun (WGS) entry which is preliminary data.</text>
</comment>
<organism evidence="2 3">
    <name type="scientific">Limnofasciculus baicalensis BBK-W-15</name>
    <dbReference type="NCBI Taxonomy" id="2699891"/>
    <lineage>
        <taxon>Bacteria</taxon>
        <taxon>Bacillati</taxon>
        <taxon>Cyanobacteriota</taxon>
        <taxon>Cyanophyceae</taxon>
        <taxon>Coleofasciculales</taxon>
        <taxon>Coleofasciculaceae</taxon>
        <taxon>Limnofasciculus</taxon>
        <taxon>Limnofasciculus baicalensis</taxon>
    </lineage>
</organism>
<keyword evidence="1" id="KW-0812">Transmembrane</keyword>
<evidence type="ECO:0000256" key="1">
    <source>
        <dbReference type="SAM" id="Phobius"/>
    </source>
</evidence>
<dbReference type="Proteomes" id="UP001204953">
    <property type="component" value="Unassembled WGS sequence"/>
</dbReference>
<feature type="transmembrane region" description="Helical" evidence="1">
    <location>
        <begin position="36"/>
        <end position="60"/>
    </location>
</feature>
<gene>
    <name evidence="2" type="ORF">NJ959_14535</name>
</gene>
<keyword evidence="1" id="KW-0472">Membrane</keyword>
<protein>
    <submittedName>
        <fullName evidence="2">Uncharacterized protein</fullName>
    </submittedName>
</protein>
<keyword evidence="1" id="KW-1133">Transmembrane helix</keyword>
<evidence type="ECO:0000313" key="2">
    <source>
        <dbReference type="EMBL" id="MCP2729667.1"/>
    </source>
</evidence>
<keyword evidence="3" id="KW-1185">Reference proteome</keyword>
<name>A0AAE3GW53_9CYAN</name>
<sequence length="73" mass="8412">MNSCLVSGYVLIAIYLFRIWFNYFKQDISLSNQEKGFCLLAFIIGTILWPIVLPIAYSIVLKKLQNKVPLVET</sequence>
<dbReference type="EMBL" id="JAMZMM010000133">
    <property type="protein sequence ID" value="MCP2729667.1"/>
    <property type="molecule type" value="Genomic_DNA"/>
</dbReference>
<accession>A0AAE3GW53</accession>